<reference evidence="1" key="1">
    <citation type="submission" date="2018-05" db="EMBL/GenBank/DDBJ databases">
        <authorList>
            <person name="Lanie J.A."/>
            <person name="Ng W.-L."/>
            <person name="Kazmierczak K.M."/>
            <person name="Andrzejewski T.M."/>
            <person name="Davidsen T.M."/>
            <person name="Wayne K.J."/>
            <person name="Tettelin H."/>
            <person name="Glass J.I."/>
            <person name="Rusch D."/>
            <person name="Podicherti R."/>
            <person name="Tsui H.-C.T."/>
            <person name="Winkler M.E."/>
        </authorList>
    </citation>
    <scope>NUCLEOTIDE SEQUENCE</scope>
</reference>
<accession>A0A382P7R3</accession>
<organism evidence="1">
    <name type="scientific">marine metagenome</name>
    <dbReference type="NCBI Taxonomy" id="408172"/>
    <lineage>
        <taxon>unclassified sequences</taxon>
        <taxon>metagenomes</taxon>
        <taxon>ecological metagenomes</taxon>
    </lineage>
</organism>
<dbReference type="AlphaFoldDB" id="A0A382P7R3"/>
<name>A0A382P7R3_9ZZZZ</name>
<gene>
    <name evidence="1" type="ORF">METZ01_LOCUS322278</name>
</gene>
<sequence length="34" mass="3562">MFRKTKLNRAVVSVIAAGFAATGANLVAAQNIEE</sequence>
<dbReference type="EMBL" id="UINC01105469">
    <property type="protein sequence ID" value="SVC69424.1"/>
    <property type="molecule type" value="Genomic_DNA"/>
</dbReference>
<protein>
    <submittedName>
        <fullName evidence="1">Uncharacterized protein</fullName>
    </submittedName>
</protein>
<evidence type="ECO:0000313" key="1">
    <source>
        <dbReference type="EMBL" id="SVC69424.1"/>
    </source>
</evidence>
<feature type="non-terminal residue" evidence="1">
    <location>
        <position position="34"/>
    </location>
</feature>
<proteinExistence type="predicted"/>